<dbReference type="EMBL" id="MT141950">
    <property type="protein sequence ID" value="QJA72427.1"/>
    <property type="molecule type" value="Genomic_DNA"/>
</dbReference>
<dbReference type="EMBL" id="MT142581">
    <property type="protein sequence ID" value="QJA85548.1"/>
    <property type="molecule type" value="Genomic_DNA"/>
</dbReference>
<proteinExistence type="predicted"/>
<reference evidence="1" key="1">
    <citation type="submission" date="2020-03" db="EMBL/GenBank/DDBJ databases">
        <title>The deep terrestrial virosphere.</title>
        <authorList>
            <person name="Holmfeldt K."/>
            <person name="Nilsson E."/>
            <person name="Simone D."/>
            <person name="Lopez-Fernandez M."/>
            <person name="Wu X."/>
            <person name="de Brujin I."/>
            <person name="Lundin D."/>
            <person name="Andersson A."/>
            <person name="Bertilsson S."/>
            <person name="Dopson M."/>
        </authorList>
    </citation>
    <scope>NUCLEOTIDE SEQUENCE</scope>
    <source>
        <strain evidence="2">MM415A02760</strain>
        <strain evidence="3">MM415B02204</strain>
        <strain evidence="1">TM448A03158</strain>
    </source>
</reference>
<protein>
    <submittedName>
        <fullName evidence="1">Uncharacterized protein</fullName>
    </submittedName>
</protein>
<evidence type="ECO:0000313" key="2">
    <source>
        <dbReference type="EMBL" id="QJA72427.1"/>
    </source>
</evidence>
<dbReference type="AlphaFoldDB" id="A0A6H1ZZX0"/>
<sequence length="101" mass="11936">MPFNLTETNPWLGFAQDYPEGMYRAFLPQSPSKRFTDYFKGQYGNVYGDYMGELSRMAMQGQPPSMNFEDYLTNYPFLREWWSLGPGQRGQRQPSRVNWNV</sequence>
<gene>
    <name evidence="2" type="ORF">MM415A02760_0002</name>
    <name evidence="3" type="ORF">MM415B02204_0011</name>
    <name evidence="1" type="ORF">TM448A03158_0002</name>
</gene>
<name>A0A6H1ZZX0_9ZZZZ</name>
<accession>A0A6H1ZZX0</accession>
<evidence type="ECO:0000313" key="3">
    <source>
        <dbReference type="EMBL" id="QJA85548.1"/>
    </source>
</evidence>
<organism evidence="1">
    <name type="scientific">viral metagenome</name>
    <dbReference type="NCBI Taxonomy" id="1070528"/>
    <lineage>
        <taxon>unclassified sequences</taxon>
        <taxon>metagenomes</taxon>
        <taxon>organismal metagenomes</taxon>
    </lineage>
</organism>
<dbReference type="EMBL" id="MT144388">
    <property type="protein sequence ID" value="QJA53029.1"/>
    <property type="molecule type" value="Genomic_DNA"/>
</dbReference>
<evidence type="ECO:0000313" key="1">
    <source>
        <dbReference type="EMBL" id="QJA53029.1"/>
    </source>
</evidence>